<evidence type="ECO:0000313" key="2">
    <source>
        <dbReference type="Proteomes" id="UP000265120"/>
    </source>
</evidence>
<proteinExistence type="predicted"/>
<sequence length="44" mass="4645">MTALSFLCPVEVGVVTSGGLNALLHKYTLEGNLSKLKKLLQTGV</sequence>
<organism evidence="1 2">
    <name type="scientific">Cynoglossus semilaevis</name>
    <name type="common">Tongue sole</name>
    <dbReference type="NCBI Taxonomy" id="244447"/>
    <lineage>
        <taxon>Eukaryota</taxon>
        <taxon>Metazoa</taxon>
        <taxon>Chordata</taxon>
        <taxon>Craniata</taxon>
        <taxon>Vertebrata</taxon>
        <taxon>Euteleostomi</taxon>
        <taxon>Actinopterygii</taxon>
        <taxon>Neopterygii</taxon>
        <taxon>Teleostei</taxon>
        <taxon>Neoteleostei</taxon>
        <taxon>Acanthomorphata</taxon>
        <taxon>Carangaria</taxon>
        <taxon>Pleuronectiformes</taxon>
        <taxon>Pleuronectoidei</taxon>
        <taxon>Cynoglossidae</taxon>
        <taxon>Cynoglossinae</taxon>
        <taxon>Cynoglossus</taxon>
    </lineage>
</organism>
<evidence type="ECO:0000313" key="1">
    <source>
        <dbReference type="Ensembl" id="ENSCSEP00000011357.1"/>
    </source>
</evidence>
<dbReference type="InParanoid" id="A0A3P8VAB2"/>
<keyword evidence="2" id="KW-1185">Reference proteome</keyword>
<accession>A0A3P8VAB2</accession>
<dbReference type="Proteomes" id="UP000265120">
    <property type="component" value="Chromosome 19"/>
</dbReference>
<reference evidence="1 2" key="1">
    <citation type="journal article" date="2014" name="Nat. Genet.">
        <title>Whole-genome sequence of a flatfish provides insights into ZW sex chromosome evolution and adaptation to a benthic lifestyle.</title>
        <authorList>
            <person name="Chen S."/>
            <person name="Zhang G."/>
            <person name="Shao C."/>
            <person name="Huang Q."/>
            <person name="Liu G."/>
            <person name="Zhang P."/>
            <person name="Song W."/>
            <person name="An N."/>
            <person name="Chalopin D."/>
            <person name="Volff J.N."/>
            <person name="Hong Y."/>
            <person name="Li Q."/>
            <person name="Sha Z."/>
            <person name="Zhou H."/>
            <person name="Xie M."/>
            <person name="Yu Q."/>
            <person name="Liu Y."/>
            <person name="Xiang H."/>
            <person name="Wang N."/>
            <person name="Wu K."/>
            <person name="Yang C."/>
            <person name="Zhou Q."/>
            <person name="Liao X."/>
            <person name="Yang L."/>
            <person name="Hu Q."/>
            <person name="Zhang J."/>
            <person name="Meng L."/>
            <person name="Jin L."/>
            <person name="Tian Y."/>
            <person name="Lian J."/>
            <person name="Yang J."/>
            <person name="Miao G."/>
            <person name="Liu S."/>
            <person name="Liang Z."/>
            <person name="Yan F."/>
            <person name="Li Y."/>
            <person name="Sun B."/>
            <person name="Zhang H."/>
            <person name="Zhang J."/>
            <person name="Zhu Y."/>
            <person name="Du M."/>
            <person name="Zhao Y."/>
            <person name="Schartl M."/>
            <person name="Tang Q."/>
            <person name="Wang J."/>
        </authorList>
    </citation>
    <scope>NUCLEOTIDE SEQUENCE</scope>
</reference>
<protein>
    <submittedName>
        <fullName evidence="1">Uncharacterized protein</fullName>
    </submittedName>
</protein>
<name>A0A3P8VAB2_CYNSE</name>
<dbReference type="AlphaFoldDB" id="A0A3P8VAB2"/>
<reference evidence="1" key="3">
    <citation type="submission" date="2025-09" db="UniProtKB">
        <authorList>
            <consortium name="Ensembl"/>
        </authorList>
    </citation>
    <scope>IDENTIFICATION</scope>
</reference>
<dbReference type="GeneTree" id="ENSGT01030000235478"/>
<reference evidence="1" key="2">
    <citation type="submission" date="2025-08" db="UniProtKB">
        <authorList>
            <consortium name="Ensembl"/>
        </authorList>
    </citation>
    <scope>IDENTIFICATION</scope>
</reference>
<dbReference type="Ensembl" id="ENSCSET00000011496.1">
    <property type="protein sequence ID" value="ENSCSEP00000011357.1"/>
    <property type="gene ID" value="ENSCSEG00000007304.1"/>
</dbReference>